<dbReference type="GO" id="GO:0008270">
    <property type="term" value="F:zinc ion binding"/>
    <property type="evidence" value="ECO:0007669"/>
    <property type="project" value="UniProtKB-KW"/>
</dbReference>
<dbReference type="SUPFAM" id="SSF109640">
    <property type="entry name" value="KRAB domain (Kruppel-associated box)"/>
    <property type="match status" value="1"/>
</dbReference>
<evidence type="ECO:0000256" key="2">
    <source>
        <dbReference type="ARBA" id="ARBA00006991"/>
    </source>
</evidence>
<accession>A0AAV0A471</accession>
<dbReference type="PROSITE" id="PS50157">
    <property type="entry name" value="ZINC_FINGER_C2H2_2"/>
    <property type="match status" value="5"/>
</dbReference>
<comment type="caution">
    <text evidence="15">The sequence shown here is derived from an EMBL/GenBank/DDBJ whole genome shotgun (WGS) entry which is preliminary data.</text>
</comment>
<evidence type="ECO:0000256" key="10">
    <source>
        <dbReference type="ARBA" id="ARBA00023242"/>
    </source>
</evidence>
<evidence type="ECO:0000259" key="14">
    <source>
        <dbReference type="PROSITE" id="PS50805"/>
    </source>
</evidence>
<evidence type="ECO:0000313" key="15">
    <source>
        <dbReference type="EMBL" id="CAH7161772.1"/>
    </source>
</evidence>
<keyword evidence="5 11" id="KW-0863">Zinc-finger</keyword>
<evidence type="ECO:0000256" key="6">
    <source>
        <dbReference type="ARBA" id="ARBA00022833"/>
    </source>
</evidence>
<keyword evidence="4" id="KW-0677">Repeat</keyword>
<dbReference type="InterPro" id="IPR036236">
    <property type="entry name" value="Znf_C2H2_sf"/>
</dbReference>
<dbReference type="PANTHER" id="PTHR24384">
    <property type="entry name" value="FINGER PUTATIVE TRANSCRIPTION FACTOR FAMILY-RELATED"/>
    <property type="match status" value="1"/>
</dbReference>
<dbReference type="PANTHER" id="PTHR24384:SF242">
    <property type="entry name" value="ZINC FINGER PROTEIN 628"/>
    <property type="match status" value="1"/>
</dbReference>
<dbReference type="GO" id="GO:0005634">
    <property type="term" value="C:nucleus"/>
    <property type="evidence" value="ECO:0007669"/>
    <property type="project" value="UniProtKB-SubCell"/>
</dbReference>
<dbReference type="GO" id="GO:0000978">
    <property type="term" value="F:RNA polymerase II cis-regulatory region sequence-specific DNA binding"/>
    <property type="evidence" value="ECO:0007669"/>
    <property type="project" value="TreeGrafter"/>
</dbReference>
<reference evidence="15" key="1">
    <citation type="submission" date="2022-06" db="EMBL/GenBank/DDBJ databases">
        <authorList>
            <person name="Andreotti S."/>
            <person name="Wyler E."/>
        </authorList>
    </citation>
    <scope>NUCLEOTIDE SEQUENCE</scope>
</reference>
<keyword evidence="8" id="KW-0238">DNA-binding</keyword>
<dbReference type="AlphaFoldDB" id="A0AAV0A471"/>
<dbReference type="InterPro" id="IPR001909">
    <property type="entry name" value="KRAB"/>
</dbReference>
<evidence type="ECO:0000256" key="7">
    <source>
        <dbReference type="ARBA" id="ARBA00023015"/>
    </source>
</evidence>
<dbReference type="Gene3D" id="3.30.160.60">
    <property type="entry name" value="Classic Zinc Finger"/>
    <property type="match status" value="5"/>
</dbReference>
<keyword evidence="9" id="KW-0804">Transcription</keyword>
<keyword evidence="7" id="KW-0805">Transcription regulation</keyword>
<keyword evidence="3" id="KW-0479">Metal-binding</keyword>
<protein>
    <submittedName>
        <fullName evidence="15">Zfp786 protein</fullName>
    </submittedName>
</protein>
<dbReference type="SUPFAM" id="SSF57667">
    <property type="entry name" value="beta-beta-alpha zinc fingers"/>
    <property type="match status" value="4"/>
</dbReference>
<dbReference type="Gene3D" id="6.10.140.140">
    <property type="match status" value="1"/>
</dbReference>
<dbReference type="Proteomes" id="UP001152836">
    <property type="component" value="Unassembled WGS sequence"/>
</dbReference>
<dbReference type="GO" id="GO:0000981">
    <property type="term" value="F:DNA-binding transcription factor activity, RNA polymerase II-specific"/>
    <property type="evidence" value="ECO:0007669"/>
    <property type="project" value="TreeGrafter"/>
</dbReference>
<dbReference type="PROSITE" id="PS50805">
    <property type="entry name" value="KRAB"/>
    <property type="match status" value="1"/>
</dbReference>
<evidence type="ECO:0000256" key="4">
    <source>
        <dbReference type="ARBA" id="ARBA00022737"/>
    </source>
</evidence>
<sequence length="459" mass="53238">MLCFARWRWRPTPLTPFPLTFEDVDIYFSEQEWQYLEACQKELYKHVMRTNYETLVSLDNGHPKPELISWIELGRELFVIWGEKQNLEKGICFSTDDVHFHLCPACSMCSHHDLKHSSSQNPKYDKGSPMDSNVHQCQQSQERPASWKEDTIIPSRQKPGPSLDCCHKGSKLKALQCGCCLGEDRPCSYTEYGSCFLSQSKQTSLCKAHTGEKSFQCPNSNTCLCPRDLQNVDQHVHRGERTFSHRKCGQGFIRHCKLTDYTQDLSLVKCFWCAQCERKFSQKKPLLRHQQLHPEEKPFQCTTCGAHQLPHGGERPFSCSKCGRGFMHQCKLREHLRVHSGERPFQCPECRKSFCLKGILKAHQHTHSKERPFSCAECGKGFTRQSKLIEHFRGHMLRHQRIHRPERPFACGDCGKGFIYKSKLAEHIRVHTKSCQVPHEPDMKKRLGQLFAMIEADWS</sequence>
<dbReference type="PROSITE" id="PS00028">
    <property type="entry name" value="ZINC_FINGER_C2H2_1"/>
    <property type="match status" value="5"/>
</dbReference>
<evidence type="ECO:0000259" key="13">
    <source>
        <dbReference type="PROSITE" id="PS50157"/>
    </source>
</evidence>
<feature type="domain" description="C2H2-type" evidence="13">
    <location>
        <begin position="271"/>
        <end position="298"/>
    </location>
</feature>
<evidence type="ECO:0000313" key="16">
    <source>
        <dbReference type="Proteomes" id="UP001152836"/>
    </source>
</evidence>
<dbReference type="CDD" id="cd07765">
    <property type="entry name" value="KRAB_A-box"/>
    <property type="match status" value="1"/>
</dbReference>
<dbReference type="InterPro" id="IPR013087">
    <property type="entry name" value="Znf_C2H2_type"/>
</dbReference>
<keyword evidence="10" id="KW-0539">Nucleus</keyword>
<name>A0AAV0A471_PHORO</name>
<feature type="domain" description="C2H2-type" evidence="13">
    <location>
        <begin position="345"/>
        <end position="372"/>
    </location>
</feature>
<comment type="subcellular location">
    <subcellularLocation>
        <location evidence="1">Nucleus</location>
    </subcellularLocation>
</comment>
<dbReference type="FunFam" id="3.30.160.60:FF:000562">
    <property type="entry name" value="Zinc finger protein 786"/>
    <property type="match status" value="2"/>
</dbReference>
<feature type="domain" description="KRAB" evidence="14">
    <location>
        <begin position="19"/>
        <end position="90"/>
    </location>
</feature>
<dbReference type="EMBL" id="CALSGD010001555">
    <property type="protein sequence ID" value="CAH7161772.1"/>
    <property type="molecule type" value="Genomic_DNA"/>
</dbReference>
<evidence type="ECO:0000256" key="8">
    <source>
        <dbReference type="ARBA" id="ARBA00023125"/>
    </source>
</evidence>
<evidence type="ECO:0000256" key="5">
    <source>
        <dbReference type="ARBA" id="ARBA00022771"/>
    </source>
</evidence>
<evidence type="ECO:0000256" key="9">
    <source>
        <dbReference type="ARBA" id="ARBA00023163"/>
    </source>
</evidence>
<dbReference type="FunFam" id="3.30.160.60:FF:001892">
    <property type="entry name" value="Zinc finger protein 786"/>
    <property type="match status" value="1"/>
</dbReference>
<evidence type="ECO:0000256" key="12">
    <source>
        <dbReference type="SAM" id="MobiDB-lite"/>
    </source>
</evidence>
<feature type="compositionally biased region" description="Polar residues" evidence="12">
    <location>
        <begin position="130"/>
        <end position="143"/>
    </location>
</feature>
<dbReference type="InterPro" id="IPR036051">
    <property type="entry name" value="KRAB_dom_sf"/>
</dbReference>
<dbReference type="FunFam" id="3.30.160.60:FF:000151">
    <property type="entry name" value="Zinc finger and SCAN domain-containing 21"/>
    <property type="match status" value="1"/>
</dbReference>
<comment type="similarity">
    <text evidence="2">Belongs to the krueppel C2H2-type zinc-finger protein family.</text>
</comment>
<evidence type="ECO:0000256" key="1">
    <source>
        <dbReference type="ARBA" id="ARBA00004123"/>
    </source>
</evidence>
<evidence type="ECO:0000256" key="11">
    <source>
        <dbReference type="PROSITE-ProRule" id="PRU00042"/>
    </source>
</evidence>
<organism evidence="15 16">
    <name type="scientific">Phodopus roborovskii</name>
    <name type="common">Roborovski's desert hamster</name>
    <name type="synonym">Cricetulus roborovskii</name>
    <dbReference type="NCBI Taxonomy" id="109678"/>
    <lineage>
        <taxon>Eukaryota</taxon>
        <taxon>Metazoa</taxon>
        <taxon>Chordata</taxon>
        <taxon>Craniata</taxon>
        <taxon>Vertebrata</taxon>
        <taxon>Euteleostomi</taxon>
        <taxon>Mammalia</taxon>
        <taxon>Eutheria</taxon>
        <taxon>Euarchontoglires</taxon>
        <taxon>Glires</taxon>
        <taxon>Rodentia</taxon>
        <taxon>Myomorpha</taxon>
        <taxon>Muroidea</taxon>
        <taxon>Cricetidae</taxon>
        <taxon>Cricetinae</taxon>
        <taxon>Phodopus</taxon>
    </lineage>
</organism>
<dbReference type="SMART" id="SM00349">
    <property type="entry name" value="KRAB"/>
    <property type="match status" value="1"/>
</dbReference>
<feature type="domain" description="C2H2-type" evidence="13">
    <location>
        <begin position="409"/>
        <end position="436"/>
    </location>
</feature>
<feature type="domain" description="C2H2-type" evidence="13">
    <location>
        <begin position="373"/>
        <end position="408"/>
    </location>
</feature>
<dbReference type="Pfam" id="PF01352">
    <property type="entry name" value="KRAB"/>
    <property type="match status" value="1"/>
</dbReference>
<keyword evidence="6" id="KW-0862">Zinc</keyword>
<dbReference type="InterPro" id="IPR050752">
    <property type="entry name" value="C2H2-ZF_domain"/>
</dbReference>
<proteinExistence type="inferred from homology"/>
<feature type="region of interest" description="Disordered" evidence="12">
    <location>
        <begin position="120"/>
        <end position="155"/>
    </location>
</feature>
<keyword evidence="16" id="KW-1185">Reference proteome</keyword>
<evidence type="ECO:0000256" key="3">
    <source>
        <dbReference type="ARBA" id="ARBA00022723"/>
    </source>
</evidence>
<dbReference type="SMART" id="SM00355">
    <property type="entry name" value="ZnF_C2H2"/>
    <property type="match status" value="5"/>
</dbReference>
<gene>
    <name evidence="15" type="primary">Zfp786</name>
    <name evidence="15" type="ORF">PHOROB_LOCUS14722</name>
</gene>
<feature type="domain" description="C2H2-type" evidence="13">
    <location>
        <begin position="317"/>
        <end position="344"/>
    </location>
</feature>
<dbReference type="Pfam" id="PF00096">
    <property type="entry name" value="zf-C2H2"/>
    <property type="match status" value="3"/>
</dbReference>